<sequence>YAPTSLDLIFSSQLAYHPISQIDLDMPLSVSSELSGGNRNLPRATRIWIVGKEILTHEGILYRSSHEWKKLNDAFICEKSQSIPEEFLWEENLDIPPSEELKADFDKVWKSLGGAQSYRFRY</sequence>
<dbReference type="AlphaFoldDB" id="A0A9W4SSZ4"/>
<proteinExistence type="predicted"/>
<organism evidence="1 2">
    <name type="scientific">Funneliformis geosporum</name>
    <dbReference type="NCBI Taxonomy" id="1117311"/>
    <lineage>
        <taxon>Eukaryota</taxon>
        <taxon>Fungi</taxon>
        <taxon>Fungi incertae sedis</taxon>
        <taxon>Mucoromycota</taxon>
        <taxon>Glomeromycotina</taxon>
        <taxon>Glomeromycetes</taxon>
        <taxon>Glomerales</taxon>
        <taxon>Glomeraceae</taxon>
        <taxon>Funneliformis</taxon>
    </lineage>
</organism>
<evidence type="ECO:0000313" key="2">
    <source>
        <dbReference type="Proteomes" id="UP001153678"/>
    </source>
</evidence>
<evidence type="ECO:0000313" key="1">
    <source>
        <dbReference type="EMBL" id="CAI2179384.1"/>
    </source>
</evidence>
<name>A0A9W4SSZ4_9GLOM</name>
<dbReference type="EMBL" id="CAMKVN010002056">
    <property type="protein sequence ID" value="CAI2179384.1"/>
    <property type="molecule type" value="Genomic_DNA"/>
</dbReference>
<dbReference type="Proteomes" id="UP001153678">
    <property type="component" value="Unassembled WGS sequence"/>
</dbReference>
<accession>A0A9W4SSZ4</accession>
<reference evidence="1" key="1">
    <citation type="submission" date="2022-08" db="EMBL/GenBank/DDBJ databases">
        <authorList>
            <person name="Kallberg Y."/>
            <person name="Tangrot J."/>
            <person name="Rosling A."/>
        </authorList>
    </citation>
    <scope>NUCLEOTIDE SEQUENCE</scope>
    <source>
        <strain evidence="1">Wild A</strain>
    </source>
</reference>
<feature type="non-terminal residue" evidence="1">
    <location>
        <position position="122"/>
    </location>
</feature>
<protein>
    <submittedName>
        <fullName evidence="1">9096_t:CDS:1</fullName>
    </submittedName>
</protein>
<comment type="caution">
    <text evidence="1">The sequence shown here is derived from an EMBL/GenBank/DDBJ whole genome shotgun (WGS) entry which is preliminary data.</text>
</comment>
<dbReference type="OrthoDB" id="2426094at2759"/>
<keyword evidence="2" id="KW-1185">Reference proteome</keyword>
<gene>
    <name evidence="1" type="ORF">FWILDA_LOCUS9062</name>
</gene>